<dbReference type="SUPFAM" id="SSF56112">
    <property type="entry name" value="Protein kinase-like (PK-like)"/>
    <property type="match status" value="1"/>
</dbReference>
<dbReference type="GO" id="GO:0004672">
    <property type="term" value="F:protein kinase activity"/>
    <property type="evidence" value="ECO:0007669"/>
    <property type="project" value="InterPro"/>
</dbReference>
<accession>A0A6A6GNX5</accession>
<dbReference type="Proteomes" id="UP000799538">
    <property type="component" value="Unassembled WGS sequence"/>
</dbReference>
<name>A0A6A6GNX5_9PEZI</name>
<proteinExistence type="predicted"/>
<dbReference type="InterPro" id="IPR011009">
    <property type="entry name" value="Kinase-like_dom_sf"/>
</dbReference>
<dbReference type="SMART" id="SM00220">
    <property type="entry name" value="S_TKc"/>
    <property type="match status" value="1"/>
</dbReference>
<dbReference type="GO" id="GO:0005524">
    <property type="term" value="F:ATP binding"/>
    <property type="evidence" value="ECO:0007669"/>
    <property type="project" value="InterPro"/>
</dbReference>
<gene>
    <name evidence="3" type="ORF">BDZ85DRAFT_3572</name>
</gene>
<keyword evidence="4" id="KW-1185">Reference proteome</keyword>
<feature type="domain" description="Protein kinase" evidence="2">
    <location>
        <begin position="112"/>
        <end position="430"/>
    </location>
</feature>
<evidence type="ECO:0000313" key="4">
    <source>
        <dbReference type="Proteomes" id="UP000799538"/>
    </source>
</evidence>
<keyword evidence="3" id="KW-0808">Transferase</keyword>
<evidence type="ECO:0000256" key="1">
    <source>
        <dbReference type="SAM" id="MobiDB-lite"/>
    </source>
</evidence>
<dbReference type="Pfam" id="PF00069">
    <property type="entry name" value="Pkinase"/>
    <property type="match status" value="1"/>
</dbReference>
<feature type="compositionally biased region" description="Basic and acidic residues" evidence="1">
    <location>
        <begin position="368"/>
        <end position="390"/>
    </location>
</feature>
<evidence type="ECO:0000313" key="3">
    <source>
        <dbReference type="EMBL" id="KAF2227452.1"/>
    </source>
</evidence>
<dbReference type="AlphaFoldDB" id="A0A6A6GNX5"/>
<dbReference type="EMBL" id="ML992501">
    <property type="protein sequence ID" value="KAF2227452.1"/>
    <property type="molecule type" value="Genomic_DNA"/>
</dbReference>
<reference evidence="4" key="1">
    <citation type="journal article" date="2020" name="Stud. Mycol.">
        <title>101 Dothideomycetes genomes: A test case for predicting lifestyles and emergence of pathogens.</title>
        <authorList>
            <person name="Haridas S."/>
            <person name="Albert R."/>
            <person name="Binder M."/>
            <person name="Bloem J."/>
            <person name="LaButti K."/>
            <person name="Salamov A."/>
            <person name="Andreopoulos B."/>
            <person name="Baker S."/>
            <person name="Barry K."/>
            <person name="Bills G."/>
            <person name="Bluhm B."/>
            <person name="Cannon C."/>
            <person name="Castanera R."/>
            <person name="Culley D."/>
            <person name="Daum C."/>
            <person name="Ezra D."/>
            <person name="Gonzalez J."/>
            <person name="Henrissat B."/>
            <person name="Kuo A."/>
            <person name="Liang C."/>
            <person name="Lipzen A."/>
            <person name="Lutzoni F."/>
            <person name="Magnuson J."/>
            <person name="Mondo S."/>
            <person name="Nolan M."/>
            <person name="Ohm R."/>
            <person name="Pangilinan J."/>
            <person name="Park H.-J."/>
            <person name="Ramirez L."/>
            <person name="Alfaro M."/>
            <person name="Sun H."/>
            <person name="Tritt A."/>
            <person name="Yoshinaga Y."/>
            <person name="Zwiers L.-H."/>
            <person name="Turgeon B."/>
            <person name="Goodwin S."/>
            <person name="Spatafora J."/>
            <person name="Crous P."/>
            <person name="Grigoriev I."/>
        </authorList>
    </citation>
    <scope>NUCLEOTIDE SEQUENCE [LARGE SCALE GENOMIC DNA]</scope>
    <source>
        <strain evidence="4">CECT 20119</strain>
    </source>
</reference>
<evidence type="ECO:0000259" key="2">
    <source>
        <dbReference type="PROSITE" id="PS50011"/>
    </source>
</evidence>
<feature type="region of interest" description="Disordered" evidence="1">
    <location>
        <begin position="357"/>
        <end position="390"/>
    </location>
</feature>
<dbReference type="InterPro" id="IPR000719">
    <property type="entry name" value="Prot_kinase_dom"/>
</dbReference>
<keyword evidence="3" id="KW-0418">Kinase</keyword>
<organism evidence="3 4">
    <name type="scientific">Elsinoe ampelina</name>
    <dbReference type="NCBI Taxonomy" id="302913"/>
    <lineage>
        <taxon>Eukaryota</taxon>
        <taxon>Fungi</taxon>
        <taxon>Dikarya</taxon>
        <taxon>Ascomycota</taxon>
        <taxon>Pezizomycotina</taxon>
        <taxon>Dothideomycetes</taxon>
        <taxon>Dothideomycetidae</taxon>
        <taxon>Myriangiales</taxon>
        <taxon>Elsinoaceae</taxon>
        <taxon>Elsinoe</taxon>
    </lineage>
</organism>
<dbReference type="OrthoDB" id="4062651at2759"/>
<dbReference type="Gene3D" id="1.10.510.10">
    <property type="entry name" value="Transferase(Phosphotransferase) domain 1"/>
    <property type="match status" value="1"/>
</dbReference>
<dbReference type="PROSITE" id="PS50011">
    <property type="entry name" value="PROTEIN_KINASE_DOM"/>
    <property type="match status" value="1"/>
</dbReference>
<protein>
    <submittedName>
        <fullName evidence="3">Kinase-like domain-containing protein</fullName>
    </submittedName>
</protein>
<sequence length="430" mass="49633">MIEPGDRFFCNGGMQGEFDGYDSYRFTVTDWDQRGQYLAFGRRPSGELYGDDEEAVHDKIAEGVGRAITKLEPDDWIVHLDRDFELDSSACSPPEDTRLAPFYHKLADCPSLVGLPTIKRNQLIEVDRTSPLVDICYYRTEQSAKKYCSFKYYCMFSNQMMIWQELHLWKSLPRHPHIASFDRVVIDETDARVLGFTAEYVPGGSIECNPPRIFKFKWLEQLITVVDDLNLQYGILHRDVHPRNILIDEKSDSVKLMDFNFSEWIGDYRAYATDRRDDAAGLAFTLYELITRDNSRRSEVFYYPDVESILKMKTWEIHRDVLLDRDVESFCQTLQNWLKARANRVVKHWSACPAHIPKPPSFSNPEKSQIDSADHGEEHPSKGLDLPVHDEANGSKYQVKWDRPEAAKRIKGVEYLASGDPLDGTLEAIL</sequence>